<organism evidence="2 3">
    <name type="scientific">Haemophilus influenzae</name>
    <dbReference type="NCBI Taxonomy" id="727"/>
    <lineage>
        <taxon>Bacteria</taxon>
        <taxon>Pseudomonadati</taxon>
        <taxon>Pseudomonadota</taxon>
        <taxon>Gammaproteobacteria</taxon>
        <taxon>Pasteurellales</taxon>
        <taxon>Pasteurellaceae</taxon>
        <taxon>Haemophilus</taxon>
    </lineage>
</organism>
<dbReference type="CDD" id="cd01670">
    <property type="entry name" value="Death"/>
    <property type="match status" value="1"/>
</dbReference>
<comment type="caution">
    <text evidence="2">The sequence shown here is derived from an EMBL/GenBank/DDBJ whole genome shotgun (WGS) entry which is preliminary data.</text>
</comment>
<sequence>MANVIKIPAKVSLHKLFREISRELGFSDEDIDNYAMDVFELLDKWEQQGFVEVYENYSDRKVGRLKRSDLGKYAIPWYLELYHARISEKNDPLIVLRKDNEDQRGEYSFSVRFLITHDKMFGSLNEKNNEAILKKIKMTVDTLIKKGNY</sequence>
<proteinExistence type="predicted"/>
<dbReference type="EMBL" id="NEBD01000023">
    <property type="protein sequence ID" value="PRJ25363.1"/>
    <property type="molecule type" value="Genomic_DNA"/>
</dbReference>
<dbReference type="RefSeq" id="WP_021035459.1">
    <property type="nucleotide sequence ID" value="NZ_AP018782.1"/>
</dbReference>
<dbReference type="Proteomes" id="UP000238532">
    <property type="component" value="Unassembled WGS sequence"/>
</dbReference>
<evidence type="ECO:0000313" key="1">
    <source>
        <dbReference type="EMBL" id="PRJ25363.1"/>
    </source>
</evidence>
<dbReference type="AlphaFoldDB" id="A0A112WLQ7"/>
<evidence type="ECO:0000313" key="3">
    <source>
        <dbReference type="Proteomes" id="UP000238532"/>
    </source>
</evidence>
<protein>
    <submittedName>
        <fullName evidence="2">Uncharacterized protein</fullName>
    </submittedName>
</protein>
<evidence type="ECO:0000313" key="4">
    <source>
        <dbReference type="Proteomes" id="UP000238753"/>
    </source>
</evidence>
<gene>
    <name evidence="1" type="ORF">BV056_01324</name>
    <name evidence="2" type="ORF">BV102_01634</name>
</gene>
<evidence type="ECO:0000313" key="2">
    <source>
        <dbReference type="EMBL" id="PRJ64367.1"/>
    </source>
</evidence>
<name>A0A112WLQ7_HAEIF</name>
<accession>A0A112WLQ7</accession>
<dbReference type="EMBL" id="NEBY01000118">
    <property type="protein sequence ID" value="PRJ64367.1"/>
    <property type="molecule type" value="Genomic_DNA"/>
</dbReference>
<reference evidence="3 4" key="1">
    <citation type="submission" date="2017-04" db="EMBL/GenBank/DDBJ databases">
        <title>Haemophilus influenzae in COPD genome sequencing project.</title>
        <authorList>
            <person name="Murphy T.F."/>
            <person name="Kong Y."/>
            <person name="Nadendla S."/>
            <person name="Tettelin H."/>
            <person name="Pettigrew M."/>
        </authorList>
    </citation>
    <scope>NUCLEOTIDE SEQUENCE [LARGE SCALE GENOMIC DNA]</scope>
    <source>
        <strain evidence="1 4">39P1H1</strain>
        <strain evidence="2 3">56P127H1</strain>
    </source>
</reference>